<dbReference type="InterPro" id="IPR058495">
    <property type="entry name" value="DUF8182"/>
</dbReference>
<comment type="caution">
    <text evidence="3">The sequence shown here is derived from an EMBL/GenBank/DDBJ whole genome shotgun (WGS) entry which is preliminary data.</text>
</comment>
<feature type="domain" description="Putative Se/S carrier protein-like" evidence="1">
    <location>
        <begin position="27"/>
        <end position="91"/>
    </location>
</feature>
<accession>A0A401HQF4</accession>
<keyword evidence="4" id="KW-1185">Reference proteome</keyword>
<dbReference type="Pfam" id="PF11823">
    <property type="entry name" value="Se_S_carrier"/>
    <property type="match status" value="1"/>
</dbReference>
<dbReference type="AlphaFoldDB" id="A0A401HQF4"/>
<evidence type="ECO:0000259" key="1">
    <source>
        <dbReference type="Pfam" id="PF11823"/>
    </source>
</evidence>
<sequence length="193" mass="21706">MGFIPSFISSIFKKVKKKEEEKKGHRGLIIFKSVKEAIKAEEILKGYSIKVVAPPPEIREGCDLALEYDMVEEIGIKRELEKNNLKPLKFIPLSDPSLKPLQLTKVKEFNDGSIMVRCGNMKITVDREGNILNISGGGCPDVPYLAMKLKGRNILEIPEGESPKALGYTLCAYTLNKSFEEARRIVKEKYGEM</sequence>
<dbReference type="Proteomes" id="UP000290527">
    <property type="component" value="Unassembled WGS sequence"/>
</dbReference>
<evidence type="ECO:0000313" key="3">
    <source>
        <dbReference type="EMBL" id="GBF36469.1"/>
    </source>
</evidence>
<gene>
    <name evidence="3" type="ORF">MHHB_P0699</name>
</gene>
<proteinExistence type="predicted"/>
<name>A0A401HQF4_9EURY</name>
<evidence type="ECO:0000313" key="4">
    <source>
        <dbReference type="Proteomes" id="UP000290527"/>
    </source>
</evidence>
<protein>
    <submittedName>
        <fullName evidence="3">Uncharacterized protein</fullName>
    </submittedName>
</protein>
<dbReference type="EMBL" id="BFAX01000003">
    <property type="protein sequence ID" value="GBF36469.1"/>
    <property type="molecule type" value="Genomic_DNA"/>
</dbReference>
<evidence type="ECO:0000259" key="2">
    <source>
        <dbReference type="Pfam" id="PF26554"/>
    </source>
</evidence>
<feature type="domain" description="DUF8182" evidence="2">
    <location>
        <begin position="103"/>
        <end position="188"/>
    </location>
</feature>
<dbReference type="Pfam" id="PF26554">
    <property type="entry name" value="DUF8182"/>
    <property type="match status" value="1"/>
</dbReference>
<organism evidence="3 4">
    <name type="scientific">Methanofervidicoccus abyssi</name>
    <dbReference type="NCBI Taxonomy" id="2082189"/>
    <lineage>
        <taxon>Archaea</taxon>
        <taxon>Methanobacteriati</taxon>
        <taxon>Methanobacteriota</taxon>
        <taxon>Methanomada group</taxon>
        <taxon>Methanococci</taxon>
        <taxon>Methanococcales</taxon>
        <taxon>Methanofervidicoccus</taxon>
    </lineage>
</organism>
<reference evidence="3 4" key="1">
    <citation type="journal article" date="2019" name="Int. J. Syst. Evol. Microbiol.">
        <title>Methanofervidicoccus abyssi gen. nov., sp. nov., a hydrogenotrophic methanogen, isolated from a hydrothermal vent chimney in the Mid-Cayman Spreading Center, the Caribbean Sea.</title>
        <authorList>
            <person name="Sakai S."/>
            <person name="Takaki Y."/>
            <person name="Miyazaki M."/>
            <person name="Ogawara M."/>
            <person name="Yanagawa K."/>
            <person name="Miyazaki J."/>
            <person name="Takai K."/>
        </authorList>
    </citation>
    <scope>NUCLEOTIDE SEQUENCE [LARGE SCALE GENOMIC DNA]</scope>
    <source>
        <strain evidence="3 4">HHB</strain>
    </source>
</reference>
<dbReference type="InterPro" id="IPR021778">
    <property type="entry name" value="Se/S_carrier-like"/>
</dbReference>